<reference evidence="2" key="1">
    <citation type="submission" date="2021-02" db="EMBL/GenBank/DDBJ databases">
        <authorList>
            <person name="Dougan E. K."/>
            <person name="Rhodes N."/>
            <person name="Thang M."/>
            <person name="Chan C."/>
        </authorList>
    </citation>
    <scope>NUCLEOTIDE SEQUENCE</scope>
</reference>
<organism evidence="2 3">
    <name type="scientific">Symbiodinium natans</name>
    <dbReference type="NCBI Taxonomy" id="878477"/>
    <lineage>
        <taxon>Eukaryota</taxon>
        <taxon>Sar</taxon>
        <taxon>Alveolata</taxon>
        <taxon>Dinophyceae</taxon>
        <taxon>Suessiales</taxon>
        <taxon>Symbiodiniaceae</taxon>
        <taxon>Symbiodinium</taxon>
    </lineage>
</organism>
<dbReference type="AlphaFoldDB" id="A0A812L9H5"/>
<evidence type="ECO:0000313" key="2">
    <source>
        <dbReference type="EMBL" id="CAE7238115.1"/>
    </source>
</evidence>
<gene>
    <name evidence="2" type="ORF">SNAT2548_LOCUS10420</name>
</gene>
<evidence type="ECO:0000313" key="3">
    <source>
        <dbReference type="Proteomes" id="UP000604046"/>
    </source>
</evidence>
<dbReference type="EMBL" id="CAJNDS010000864">
    <property type="protein sequence ID" value="CAE7238115.1"/>
    <property type="molecule type" value="Genomic_DNA"/>
</dbReference>
<comment type="caution">
    <text evidence="2">The sequence shown here is derived from an EMBL/GenBank/DDBJ whole genome shotgun (WGS) entry which is preliminary data.</text>
</comment>
<name>A0A812L9H5_9DINO</name>
<feature type="region of interest" description="Disordered" evidence="1">
    <location>
        <begin position="154"/>
        <end position="177"/>
    </location>
</feature>
<protein>
    <submittedName>
        <fullName evidence="2">Uncharacterized protein</fullName>
    </submittedName>
</protein>
<keyword evidence="3" id="KW-1185">Reference proteome</keyword>
<evidence type="ECO:0000256" key="1">
    <source>
        <dbReference type="SAM" id="MobiDB-lite"/>
    </source>
</evidence>
<proteinExistence type="predicted"/>
<sequence length="177" mass="19701">MPHELRLDGLHGQRLAGIGSLARHGPCRGGARAGNCCGGSYPGRSLHQHRHARSSLEPRLQVYEADLQGKGRALGVGPRRSWVHTPQDHHRDGALRHRRVLGAPWQRLRDPGGRWRRGGHQGRGLLARPHVKHRPKPSKRARCQISNYFKGLRPWAGSARRSPGRAVSKHVEAPKLP</sequence>
<dbReference type="Proteomes" id="UP000604046">
    <property type="component" value="Unassembled WGS sequence"/>
</dbReference>
<accession>A0A812L9H5</accession>